<evidence type="ECO:0000256" key="8">
    <source>
        <dbReference type="ARBA" id="ARBA00023098"/>
    </source>
</evidence>
<dbReference type="InterPro" id="IPR025202">
    <property type="entry name" value="PLD-like_dom"/>
</dbReference>
<dbReference type="GO" id="GO:0032049">
    <property type="term" value="P:cardiolipin biosynthetic process"/>
    <property type="evidence" value="ECO:0007669"/>
    <property type="project" value="UniProtKB-UniRule"/>
</dbReference>
<reference evidence="15 16" key="1">
    <citation type="submission" date="2018-10" db="EMBL/GenBank/DDBJ databases">
        <title>Genomic Encyclopedia of Archaeal and Bacterial Type Strains, Phase II (KMG-II): from individual species to whole genera.</title>
        <authorList>
            <person name="Goeker M."/>
        </authorList>
    </citation>
    <scope>NUCLEOTIDE SEQUENCE [LARGE SCALE GENOMIC DNA]</scope>
    <source>
        <strain evidence="15 16">DSM 235</strain>
    </source>
</reference>
<comment type="caution">
    <text evidence="15">The sequence shown here is derived from an EMBL/GenBank/DDBJ whole genome shotgun (WGS) entry which is preliminary data.</text>
</comment>
<gene>
    <name evidence="15" type="ORF">BDD21_3285</name>
</gene>
<dbReference type="EC" id="2.7.8.-" evidence="12"/>
<keyword evidence="16" id="KW-1185">Reference proteome</keyword>
<feature type="domain" description="PLD phosphodiesterase" evidence="14">
    <location>
        <begin position="389"/>
        <end position="416"/>
    </location>
</feature>
<dbReference type="NCBIfam" id="TIGR04265">
    <property type="entry name" value="bac_cardiolipin"/>
    <property type="match status" value="1"/>
</dbReference>
<evidence type="ECO:0000256" key="5">
    <source>
        <dbReference type="ARBA" id="ARBA00022692"/>
    </source>
</evidence>
<evidence type="ECO:0000256" key="3">
    <source>
        <dbReference type="ARBA" id="ARBA00022516"/>
    </source>
</evidence>
<organism evidence="15 16">
    <name type="scientific">Thiocapsa rosea</name>
    <dbReference type="NCBI Taxonomy" id="69360"/>
    <lineage>
        <taxon>Bacteria</taxon>
        <taxon>Pseudomonadati</taxon>
        <taxon>Pseudomonadota</taxon>
        <taxon>Gammaproteobacteria</taxon>
        <taxon>Chromatiales</taxon>
        <taxon>Chromatiaceae</taxon>
        <taxon>Thiocapsa</taxon>
    </lineage>
</organism>
<keyword evidence="3" id="KW-0444">Lipid biosynthesis</keyword>
<keyword evidence="6" id="KW-0677">Repeat</keyword>
<dbReference type="RefSeq" id="WP_170164782.1">
    <property type="nucleotide sequence ID" value="NZ_RBXL01000001.1"/>
</dbReference>
<evidence type="ECO:0000256" key="2">
    <source>
        <dbReference type="ARBA" id="ARBA00022475"/>
    </source>
</evidence>
<dbReference type="InterPro" id="IPR001736">
    <property type="entry name" value="PLipase_D/transphosphatidylase"/>
</dbReference>
<dbReference type="Gene3D" id="3.30.870.10">
    <property type="entry name" value="Endonuclease Chain A"/>
    <property type="match status" value="2"/>
</dbReference>
<dbReference type="InterPro" id="IPR022924">
    <property type="entry name" value="Cardiolipin_synthase"/>
</dbReference>
<dbReference type="AlphaFoldDB" id="A0A495VDD7"/>
<comment type="subcellular location">
    <subcellularLocation>
        <location evidence="1">Cell membrane</location>
        <topology evidence="1">Multi-pass membrane protein</topology>
    </subcellularLocation>
</comment>
<evidence type="ECO:0000256" key="11">
    <source>
        <dbReference type="ARBA" id="ARBA00023264"/>
    </source>
</evidence>
<dbReference type="Proteomes" id="UP000274556">
    <property type="component" value="Unassembled WGS sequence"/>
</dbReference>
<dbReference type="SMART" id="SM00155">
    <property type="entry name" value="PLDc"/>
    <property type="match status" value="2"/>
</dbReference>
<name>A0A495VDD7_9GAMM</name>
<dbReference type="PANTHER" id="PTHR21248">
    <property type="entry name" value="CARDIOLIPIN SYNTHASE"/>
    <property type="match status" value="1"/>
</dbReference>
<evidence type="ECO:0000256" key="13">
    <source>
        <dbReference type="SAM" id="Phobius"/>
    </source>
</evidence>
<dbReference type="Pfam" id="PF13091">
    <property type="entry name" value="PLDc_2"/>
    <property type="match status" value="2"/>
</dbReference>
<protein>
    <recommendedName>
        <fullName evidence="12">Cardiolipin synthase</fullName>
        <ecNumber evidence="12">2.7.8.-</ecNumber>
    </recommendedName>
</protein>
<evidence type="ECO:0000313" key="16">
    <source>
        <dbReference type="Proteomes" id="UP000274556"/>
    </source>
</evidence>
<evidence type="ECO:0000256" key="9">
    <source>
        <dbReference type="ARBA" id="ARBA00023136"/>
    </source>
</evidence>
<dbReference type="EMBL" id="RBXL01000001">
    <property type="protein sequence ID" value="RKT45808.1"/>
    <property type="molecule type" value="Genomic_DNA"/>
</dbReference>
<sequence length="476" mass="53493">MISTLSLVFILVELVGIASAIHALFTVRTPQGTVAWVVGLVAFPWLGLPLYWFFGSRRFEAHSRAMQEKLLTHADLIHQVRTELLPFKTDPERVEPAPAAALASIAGQDFLRGNRLELLIDGKATFDAILAEIARAKRSVYVQFYIMRNDGLGRRLLEALAEKASEGVDCCFLIDSFGGAAITPRVMRHWRARGVRITAFSALSGWRDRWRLNFRNHRKNVIVDGRVGFIGGHNVGDEYLGKNPKYGRWRDTHVRVEGPTTLQLQMVFAADWYFTTGEILDANWQPHDPAPQDAGQRSLVLASGPSDQHERCTHFFLHVISMAQHRLWIASPYFVPDEGILQALQLAAIRGVDVRILLPMKPDQYLVWLASFALLKELDHPRIHVHRFTGGFLHHKALVVDEGFAAVGTKNFDNRSFRLNFEITLAVTDARFAAEVAAMFERDFAESREVGPRAYDALSFPQKVGAKAARLLAPIL</sequence>
<dbReference type="GO" id="GO:0008808">
    <property type="term" value="F:cardiolipin synthase activity"/>
    <property type="evidence" value="ECO:0007669"/>
    <property type="project" value="UniProtKB-UniRule"/>
</dbReference>
<dbReference type="Pfam" id="PF13396">
    <property type="entry name" value="PLDc_N"/>
    <property type="match status" value="1"/>
</dbReference>
<dbReference type="GO" id="GO:0005886">
    <property type="term" value="C:plasma membrane"/>
    <property type="evidence" value="ECO:0007669"/>
    <property type="project" value="UniProtKB-SubCell"/>
</dbReference>
<keyword evidence="10" id="KW-0594">Phospholipid biosynthesis</keyword>
<keyword evidence="4" id="KW-0808">Transferase</keyword>
<keyword evidence="9 13" id="KW-0472">Membrane</keyword>
<keyword evidence="7 13" id="KW-1133">Transmembrane helix</keyword>
<dbReference type="PANTHER" id="PTHR21248:SF22">
    <property type="entry name" value="PHOSPHOLIPASE D"/>
    <property type="match status" value="1"/>
</dbReference>
<keyword evidence="2" id="KW-1003">Cell membrane</keyword>
<accession>A0A495VDD7</accession>
<keyword evidence="8" id="KW-0443">Lipid metabolism</keyword>
<feature type="domain" description="PLD phosphodiesterase" evidence="14">
    <location>
        <begin position="212"/>
        <end position="239"/>
    </location>
</feature>
<evidence type="ECO:0000313" key="15">
    <source>
        <dbReference type="EMBL" id="RKT45808.1"/>
    </source>
</evidence>
<evidence type="ECO:0000256" key="12">
    <source>
        <dbReference type="NCBIfam" id="TIGR04265"/>
    </source>
</evidence>
<evidence type="ECO:0000256" key="7">
    <source>
        <dbReference type="ARBA" id="ARBA00022989"/>
    </source>
</evidence>
<evidence type="ECO:0000256" key="10">
    <source>
        <dbReference type="ARBA" id="ARBA00023209"/>
    </source>
</evidence>
<dbReference type="SUPFAM" id="SSF56024">
    <property type="entry name" value="Phospholipase D/nuclease"/>
    <property type="match status" value="2"/>
</dbReference>
<evidence type="ECO:0000259" key="14">
    <source>
        <dbReference type="PROSITE" id="PS50035"/>
    </source>
</evidence>
<keyword evidence="5 13" id="KW-0812">Transmembrane</keyword>
<evidence type="ECO:0000256" key="4">
    <source>
        <dbReference type="ARBA" id="ARBA00022679"/>
    </source>
</evidence>
<proteinExistence type="predicted"/>
<dbReference type="InterPro" id="IPR027379">
    <property type="entry name" value="CLS_N"/>
</dbReference>
<evidence type="ECO:0000256" key="1">
    <source>
        <dbReference type="ARBA" id="ARBA00004651"/>
    </source>
</evidence>
<keyword evidence="11" id="KW-1208">Phospholipid metabolism</keyword>
<dbReference type="PROSITE" id="PS50035">
    <property type="entry name" value="PLD"/>
    <property type="match status" value="2"/>
</dbReference>
<feature type="transmembrane region" description="Helical" evidence="13">
    <location>
        <begin position="33"/>
        <end position="54"/>
    </location>
</feature>
<evidence type="ECO:0000256" key="6">
    <source>
        <dbReference type="ARBA" id="ARBA00022737"/>
    </source>
</evidence>